<dbReference type="PANTHER" id="PTHR35936">
    <property type="entry name" value="MEMBRANE-BOUND LYTIC MUREIN TRANSGLYCOSYLASE F"/>
    <property type="match status" value="1"/>
</dbReference>
<keyword evidence="8" id="KW-1185">Reference proteome</keyword>
<evidence type="ECO:0000256" key="1">
    <source>
        <dbReference type="ARBA" id="ARBA00004196"/>
    </source>
</evidence>
<dbReference type="InterPro" id="IPR001638">
    <property type="entry name" value="Solute-binding_3/MltF_N"/>
</dbReference>
<keyword evidence="3 5" id="KW-0732">Signal</keyword>
<dbReference type="SMART" id="SM00062">
    <property type="entry name" value="PBPb"/>
    <property type="match status" value="1"/>
</dbReference>
<dbReference type="PANTHER" id="PTHR35936:SF19">
    <property type="entry name" value="AMINO-ACID-BINDING PROTEIN YXEM-RELATED"/>
    <property type="match status" value="1"/>
</dbReference>
<organism evidence="7 8">
    <name type="scientific">Streptomyces stramineus</name>
    <dbReference type="NCBI Taxonomy" id="173861"/>
    <lineage>
        <taxon>Bacteria</taxon>
        <taxon>Bacillati</taxon>
        <taxon>Actinomycetota</taxon>
        <taxon>Actinomycetes</taxon>
        <taxon>Kitasatosporales</taxon>
        <taxon>Streptomycetaceae</taxon>
        <taxon>Streptomyces</taxon>
    </lineage>
</organism>
<sequence length="268" mass="29469">MQIRADSARIRSRRHARVAGALALVLACTAGTGAAEAAGRPLAVCTTGDYQPMTFHDRATGRYSGIDIEMARELAAHLGRETRFVPTTWPTMMNDLAVPGRCDIVMGGVSVTPERQRQADFTRPYLTDGKTPLTTAARVRDFGTVAQINKKSVRVIVNPGGTNEQFVAEHLPDATVVRWPDNTTIFDELVAGRADVMITDALEARYRAKLHKELAAVHPDQPFTTVRKAYMLPKAGKLTHRADKWLAGALRDGTFRRIHQKWTGSTPP</sequence>
<accession>A0ABN1BGH3</accession>
<name>A0ABN1BGH3_9ACTN</name>
<dbReference type="InterPro" id="IPR018313">
    <property type="entry name" value="SBP_3_CS"/>
</dbReference>
<comment type="caution">
    <text evidence="7">The sequence shown here is derived from an EMBL/GenBank/DDBJ whole genome shotgun (WGS) entry which is preliminary data.</text>
</comment>
<reference evidence="7 8" key="1">
    <citation type="journal article" date="2019" name="Int. J. Syst. Evol. Microbiol.">
        <title>The Global Catalogue of Microorganisms (GCM) 10K type strain sequencing project: providing services to taxonomists for standard genome sequencing and annotation.</title>
        <authorList>
            <consortium name="The Broad Institute Genomics Platform"/>
            <consortium name="The Broad Institute Genome Sequencing Center for Infectious Disease"/>
            <person name="Wu L."/>
            <person name="Ma J."/>
        </authorList>
    </citation>
    <scope>NUCLEOTIDE SEQUENCE [LARGE SCALE GENOMIC DNA]</scope>
    <source>
        <strain evidence="7 8">JCM 10649</strain>
    </source>
</reference>
<evidence type="ECO:0000256" key="4">
    <source>
        <dbReference type="RuleBase" id="RU003744"/>
    </source>
</evidence>
<dbReference type="Proteomes" id="UP001499895">
    <property type="component" value="Unassembled WGS sequence"/>
</dbReference>
<evidence type="ECO:0000256" key="3">
    <source>
        <dbReference type="ARBA" id="ARBA00022729"/>
    </source>
</evidence>
<dbReference type="Pfam" id="PF00497">
    <property type="entry name" value="SBP_bac_3"/>
    <property type="match status" value="1"/>
</dbReference>
<protein>
    <submittedName>
        <fullName evidence="7">Transporter substrate-binding domain-containing protein</fullName>
    </submittedName>
</protein>
<comment type="subcellular location">
    <subcellularLocation>
        <location evidence="1">Cell envelope</location>
    </subcellularLocation>
</comment>
<dbReference type="PROSITE" id="PS51257">
    <property type="entry name" value="PROKAR_LIPOPROTEIN"/>
    <property type="match status" value="1"/>
</dbReference>
<evidence type="ECO:0000313" key="7">
    <source>
        <dbReference type="EMBL" id="GAA0497154.1"/>
    </source>
</evidence>
<evidence type="ECO:0000256" key="2">
    <source>
        <dbReference type="ARBA" id="ARBA00010333"/>
    </source>
</evidence>
<feature type="signal peptide" evidence="5">
    <location>
        <begin position="1"/>
        <end position="37"/>
    </location>
</feature>
<feature type="chain" id="PRO_5046966576" evidence="5">
    <location>
        <begin position="38"/>
        <end position="268"/>
    </location>
</feature>
<gene>
    <name evidence="7" type="ORF">GCM10009544_65740</name>
</gene>
<feature type="domain" description="Solute-binding protein family 3/N-terminal" evidence="6">
    <location>
        <begin position="41"/>
        <end position="266"/>
    </location>
</feature>
<dbReference type="EMBL" id="BAAAHB010000173">
    <property type="protein sequence ID" value="GAA0497154.1"/>
    <property type="molecule type" value="Genomic_DNA"/>
</dbReference>
<dbReference type="PROSITE" id="PS01039">
    <property type="entry name" value="SBP_BACTERIAL_3"/>
    <property type="match status" value="1"/>
</dbReference>
<proteinExistence type="inferred from homology"/>
<evidence type="ECO:0000256" key="5">
    <source>
        <dbReference type="SAM" id="SignalP"/>
    </source>
</evidence>
<evidence type="ECO:0000313" key="8">
    <source>
        <dbReference type="Proteomes" id="UP001499895"/>
    </source>
</evidence>
<dbReference type="Gene3D" id="3.40.190.10">
    <property type="entry name" value="Periplasmic binding protein-like II"/>
    <property type="match status" value="2"/>
</dbReference>
<dbReference type="RefSeq" id="WP_344097975.1">
    <property type="nucleotide sequence ID" value="NZ_BAAAHB010000173.1"/>
</dbReference>
<evidence type="ECO:0000259" key="6">
    <source>
        <dbReference type="SMART" id="SM00062"/>
    </source>
</evidence>
<dbReference type="SUPFAM" id="SSF53850">
    <property type="entry name" value="Periplasmic binding protein-like II"/>
    <property type="match status" value="1"/>
</dbReference>
<comment type="similarity">
    <text evidence="2 4">Belongs to the bacterial solute-binding protein 3 family.</text>
</comment>